<organism evidence="3 4">
    <name type="scientific">Lagenidium giganteum</name>
    <dbReference type="NCBI Taxonomy" id="4803"/>
    <lineage>
        <taxon>Eukaryota</taxon>
        <taxon>Sar</taxon>
        <taxon>Stramenopiles</taxon>
        <taxon>Oomycota</taxon>
        <taxon>Peronosporomycetes</taxon>
        <taxon>Pythiales</taxon>
        <taxon>Pythiaceae</taxon>
    </lineage>
</organism>
<keyword evidence="2" id="KW-0472">Membrane</keyword>
<keyword evidence="4" id="KW-1185">Reference proteome</keyword>
<feature type="transmembrane region" description="Helical" evidence="2">
    <location>
        <begin position="14"/>
        <end position="32"/>
    </location>
</feature>
<accession>A0AAV2ZE07</accession>
<feature type="transmembrane region" description="Helical" evidence="2">
    <location>
        <begin position="138"/>
        <end position="159"/>
    </location>
</feature>
<dbReference type="Proteomes" id="UP001146120">
    <property type="component" value="Unassembled WGS sequence"/>
</dbReference>
<feature type="region of interest" description="Disordered" evidence="1">
    <location>
        <begin position="208"/>
        <end position="248"/>
    </location>
</feature>
<dbReference type="AlphaFoldDB" id="A0AAV2ZE07"/>
<evidence type="ECO:0000256" key="1">
    <source>
        <dbReference type="SAM" id="MobiDB-lite"/>
    </source>
</evidence>
<reference evidence="3" key="1">
    <citation type="submission" date="2022-11" db="EMBL/GenBank/DDBJ databases">
        <authorList>
            <person name="Morgan W.R."/>
            <person name="Tartar A."/>
        </authorList>
    </citation>
    <scope>NUCLEOTIDE SEQUENCE</scope>
    <source>
        <strain evidence="3">ARSEF 373</strain>
    </source>
</reference>
<evidence type="ECO:0000256" key="2">
    <source>
        <dbReference type="SAM" id="Phobius"/>
    </source>
</evidence>
<evidence type="ECO:0000313" key="4">
    <source>
        <dbReference type="Proteomes" id="UP001146120"/>
    </source>
</evidence>
<feature type="transmembrane region" description="Helical" evidence="2">
    <location>
        <begin position="106"/>
        <end position="126"/>
    </location>
</feature>
<sequence length="248" mass="27067">MGRRVHREYGLPNANQIFLMLVIGGLWLLTLLRPHWLDFSSSIHGGLWGIVDEDSNVTQTSWTAYCETFTIHTNATATTMPATLDHARVLCEHEGGVLLPEVVRSLLATSVSLVFLALLCAMYLHLGRPTRPQVFVLGMVPFATILSASVLGIAAVWLWEARLGSMDHGDCYGCAWAACILALVTSISMLTSWRWPGLCSVPSERQAAVPGSARFRPRRADTEPSANGTDAPAEHSQPEPAGSFRQMP</sequence>
<feature type="transmembrane region" description="Helical" evidence="2">
    <location>
        <begin position="171"/>
        <end position="195"/>
    </location>
</feature>
<proteinExistence type="predicted"/>
<comment type="caution">
    <text evidence="3">The sequence shown here is derived from an EMBL/GenBank/DDBJ whole genome shotgun (WGS) entry which is preliminary data.</text>
</comment>
<keyword evidence="2" id="KW-0812">Transmembrane</keyword>
<evidence type="ECO:0000313" key="3">
    <source>
        <dbReference type="EMBL" id="DBA03619.1"/>
    </source>
</evidence>
<gene>
    <name evidence="3" type="ORF">N0F65_006798</name>
</gene>
<dbReference type="EMBL" id="DAKRPA010000017">
    <property type="protein sequence ID" value="DBA03619.1"/>
    <property type="molecule type" value="Genomic_DNA"/>
</dbReference>
<name>A0AAV2ZE07_9STRA</name>
<keyword evidence="2" id="KW-1133">Transmembrane helix</keyword>
<protein>
    <submittedName>
        <fullName evidence="3">Uncharacterized protein</fullName>
    </submittedName>
</protein>
<reference evidence="3" key="2">
    <citation type="journal article" date="2023" name="Microbiol Resour">
        <title>Decontamination and Annotation of the Draft Genome Sequence of the Oomycete Lagenidium giganteum ARSEF 373.</title>
        <authorList>
            <person name="Morgan W.R."/>
            <person name="Tartar A."/>
        </authorList>
    </citation>
    <scope>NUCLEOTIDE SEQUENCE</scope>
    <source>
        <strain evidence="3">ARSEF 373</strain>
    </source>
</reference>